<evidence type="ECO:0000313" key="1">
    <source>
        <dbReference type="EMBL" id="CAH9054794.1"/>
    </source>
</evidence>
<dbReference type="AlphaFoldDB" id="A0A9W4VPW2"/>
<sequence>MRIIIFLVVIMISGFAVNKYVFSTKMYDDVSNVTDLVSGYPVDLFKFKKIAQNYAQHLCYTNEGVLAGIDVSSRDCVATHDEMQNECTEKVFRLAPLNLDSKKELIEYSNEYSRCTLPYKNIRL</sequence>
<evidence type="ECO:0008006" key="3">
    <source>
        <dbReference type="Google" id="ProtNLM"/>
    </source>
</evidence>
<gene>
    <name evidence="1" type="ORF">PSEHALCIP103_01105</name>
</gene>
<reference evidence="1" key="1">
    <citation type="submission" date="2022-07" db="EMBL/GenBank/DDBJ databases">
        <authorList>
            <person name="Criscuolo A."/>
        </authorList>
    </citation>
    <scope>NUCLEOTIDE SEQUENCE</scope>
    <source>
        <strain evidence="1">CIP103197</strain>
    </source>
</reference>
<proteinExistence type="predicted"/>
<organism evidence="1 2">
    <name type="scientific">Pseudoalteromonas haloplanktis</name>
    <name type="common">Alteromonas haloplanktis</name>
    <dbReference type="NCBI Taxonomy" id="228"/>
    <lineage>
        <taxon>Bacteria</taxon>
        <taxon>Pseudomonadati</taxon>
        <taxon>Pseudomonadota</taxon>
        <taxon>Gammaproteobacteria</taxon>
        <taxon>Alteromonadales</taxon>
        <taxon>Pseudoalteromonadaceae</taxon>
        <taxon>Pseudoalteromonas</taxon>
    </lineage>
</organism>
<dbReference type="Proteomes" id="UP001152447">
    <property type="component" value="Unassembled WGS sequence"/>
</dbReference>
<name>A0A9W4VPW2_PSEHA</name>
<protein>
    <recommendedName>
        <fullName evidence="3">Orphan protein</fullName>
    </recommendedName>
</protein>
<dbReference type="EMBL" id="CAMAPB010000011">
    <property type="protein sequence ID" value="CAH9054794.1"/>
    <property type="molecule type" value="Genomic_DNA"/>
</dbReference>
<keyword evidence="2" id="KW-1185">Reference proteome</keyword>
<comment type="caution">
    <text evidence="1">The sequence shown here is derived from an EMBL/GenBank/DDBJ whole genome shotgun (WGS) entry which is preliminary data.</text>
</comment>
<evidence type="ECO:0000313" key="2">
    <source>
        <dbReference type="Proteomes" id="UP001152447"/>
    </source>
</evidence>
<accession>A0A9W4VPW2</accession>